<keyword evidence="2" id="KW-1185">Reference proteome</keyword>
<protein>
    <submittedName>
        <fullName evidence="1">Predicted protein</fullName>
    </submittedName>
</protein>
<name>B0CQ94_LACBS</name>
<evidence type="ECO:0000313" key="2">
    <source>
        <dbReference type="Proteomes" id="UP000001194"/>
    </source>
</evidence>
<evidence type="ECO:0000313" key="1">
    <source>
        <dbReference type="EMBL" id="EDR15515.1"/>
    </source>
</evidence>
<organism evidence="2">
    <name type="scientific">Laccaria bicolor (strain S238N-H82 / ATCC MYA-4686)</name>
    <name type="common">Bicoloured deceiver</name>
    <name type="synonym">Laccaria laccata var. bicolor</name>
    <dbReference type="NCBI Taxonomy" id="486041"/>
    <lineage>
        <taxon>Eukaryota</taxon>
        <taxon>Fungi</taxon>
        <taxon>Dikarya</taxon>
        <taxon>Basidiomycota</taxon>
        <taxon>Agaricomycotina</taxon>
        <taxon>Agaricomycetes</taxon>
        <taxon>Agaricomycetidae</taxon>
        <taxon>Agaricales</taxon>
        <taxon>Agaricineae</taxon>
        <taxon>Hydnangiaceae</taxon>
        <taxon>Laccaria</taxon>
    </lineage>
</organism>
<dbReference type="KEGG" id="lbc:LACBIDRAFT_291931"/>
<dbReference type="GeneID" id="6069049"/>
<proteinExistence type="predicted"/>
<gene>
    <name evidence="1" type="ORF">LACBIDRAFT_291931</name>
</gene>
<sequence>MVRNHFPLHWESCRLPSRIYPGGKTMSARRWMYMPPEAAFPWRIAVSSAPLLKAGARAVEPPKLITPPLPFPISRTPLHPSPLRIALHTKPSCPRTGVRLTGGSV</sequence>
<dbReference type="HOGENOM" id="CLU_2237056_0_0_1"/>
<dbReference type="EMBL" id="DS547091">
    <property type="protein sequence ID" value="EDR15515.1"/>
    <property type="molecule type" value="Genomic_DNA"/>
</dbReference>
<dbReference type="AlphaFoldDB" id="B0CQ94"/>
<reference evidence="1 2" key="1">
    <citation type="journal article" date="2008" name="Nature">
        <title>The genome of Laccaria bicolor provides insights into mycorrhizal symbiosis.</title>
        <authorList>
            <person name="Martin F."/>
            <person name="Aerts A."/>
            <person name="Ahren D."/>
            <person name="Brun A."/>
            <person name="Danchin E.G.J."/>
            <person name="Duchaussoy F."/>
            <person name="Gibon J."/>
            <person name="Kohler A."/>
            <person name="Lindquist E."/>
            <person name="Pereda V."/>
            <person name="Salamov A."/>
            <person name="Shapiro H.J."/>
            <person name="Wuyts J."/>
            <person name="Blaudez D."/>
            <person name="Buee M."/>
            <person name="Brokstein P."/>
            <person name="Canbaeck B."/>
            <person name="Cohen D."/>
            <person name="Courty P.E."/>
            <person name="Coutinho P.M."/>
            <person name="Delaruelle C."/>
            <person name="Detter J.C."/>
            <person name="Deveau A."/>
            <person name="DiFazio S."/>
            <person name="Duplessis S."/>
            <person name="Fraissinet-Tachet L."/>
            <person name="Lucic E."/>
            <person name="Frey-Klett P."/>
            <person name="Fourrey C."/>
            <person name="Feussner I."/>
            <person name="Gay G."/>
            <person name="Grimwood J."/>
            <person name="Hoegger P.J."/>
            <person name="Jain P."/>
            <person name="Kilaru S."/>
            <person name="Labbe J."/>
            <person name="Lin Y.C."/>
            <person name="Legue V."/>
            <person name="Le Tacon F."/>
            <person name="Marmeisse R."/>
            <person name="Melayah D."/>
            <person name="Montanini B."/>
            <person name="Muratet M."/>
            <person name="Nehls U."/>
            <person name="Niculita-Hirzel H."/>
            <person name="Oudot-Le Secq M.P."/>
            <person name="Peter M."/>
            <person name="Quesneville H."/>
            <person name="Rajashekar B."/>
            <person name="Reich M."/>
            <person name="Rouhier N."/>
            <person name="Schmutz J."/>
            <person name="Yin T."/>
            <person name="Chalot M."/>
            <person name="Henrissat B."/>
            <person name="Kuees U."/>
            <person name="Lucas S."/>
            <person name="Van de Peer Y."/>
            <person name="Podila G.K."/>
            <person name="Polle A."/>
            <person name="Pukkila P.J."/>
            <person name="Richardson P.M."/>
            <person name="Rouze P."/>
            <person name="Sanders I.R."/>
            <person name="Stajich J.E."/>
            <person name="Tunlid A."/>
            <person name="Tuskan G."/>
            <person name="Grigoriev I.V."/>
        </authorList>
    </citation>
    <scope>NUCLEOTIDE SEQUENCE [LARGE SCALE GENOMIC DNA]</scope>
    <source>
        <strain evidence="2">S238N-H82 / ATCC MYA-4686</strain>
    </source>
</reference>
<accession>B0CQ94</accession>
<dbReference type="RefSeq" id="XP_001873723.1">
    <property type="nucleotide sequence ID" value="XM_001873688.1"/>
</dbReference>
<dbReference type="InParanoid" id="B0CQ94"/>
<dbReference type="Proteomes" id="UP000001194">
    <property type="component" value="Unassembled WGS sequence"/>
</dbReference>